<evidence type="ECO:0000313" key="2">
    <source>
        <dbReference type="Proteomes" id="UP000641910"/>
    </source>
</evidence>
<organism evidence="1 2">
    <name type="scientific">Thermoactinomyces vulgaris</name>
    <dbReference type="NCBI Taxonomy" id="2026"/>
    <lineage>
        <taxon>Bacteria</taxon>
        <taxon>Bacillati</taxon>
        <taxon>Bacillota</taxon>
        <taxon>Bacilli</taxon>
        <taxon>Bacillales</taxon>
        <taxon>Thermoactinomycetaceae</taxon>
        <taxon>Thermoactinomyces</taxon>
    </lineage>
</organism>
<name>A0ABS0QEN2_THEVU</name>
<sequence length="224" mass="26420">MPIGKFGREGWLFFSDHSPNNFSSHDSASFHRPSDDRLTGIMFGILKVGKAGLAIAWYEHLSEDAKAAYVLCLSEKILVLTRSYPWHQLIRNMMDMCWEWVEGKKYGADDLYYQFDDEEDGLIFIEGEKEVAESPQFMLILHTILEAICYIVWQAYKYEKKDYLPQILDLVSDESIEMDFMAKIKRIHGYQEEWSEHLKEYLLKNYPARSDKQIKREELLKLIL</sequence>
<accession>A0ABS0QEN2</accession>
<reference evidence="1 2" key="1">
    <citation type="submission" date="2020-12" db="EMBL/GenBank/DDBJ databases">
        <title>WGS of Thermoactinomyces spp.</title>
        <authorList>
            <person name="Cheng K."/>
        </authorList>
    </citation>
    <scope>NUCLEOTIDE SEQUENCE [LARGE SCALE GENOMIC DNA]</scope>
    <source>
        <strain evidence="2">CICC 10650\ACCC 41061</strain>
    </source>
</reference>
<keyword evidence="2" id="KW-1185">Reference proteome</keyword>
<dbReference type="InterPro" id="IPR025674">
    <property type="entry name" value="Imm6"/>
</dbReference>
<dbReference type="Proteomes" id="UP000641910">
    <property type="component" value="Unassembled WGS sequence"/>
</dbReference>
<evidence type="ECO:0000313" key="1">
    <source>
        <dbReference type="EMBL" id="MBH8587730.1"/>
    </source>
</evidence>
<dbReference type="Pfam" id="PF14434">
    <property type="entry name" value="Imm6"/>
    <property type="match status" value="1"/>
</dbReference>
<gene>
    <name evidence="1" type="ORF">I8U22_02705</name>
</gene>
<proteinExistence type="predicted"/>
<dbReference type="EMBL" id="JAECVU010000001">
    <property type="protein sequence ID" value="MBH8587730.1"/>
    <property type="molecule type" value="Genomic_DNA"/>
</dbReference>
<protein>
    <submittedName>
        <fullName evidence="1">Uncharacterized protein</fullName>
    </submittedName>
</protein>
<comment type="caution">
    <text evidence="1">The sequence shown here is derived from an EMBL/GenBank/DDBJ whole genome shotgun (WGS) entry which is preliminary data.</text>
</comment>
<dbReference type="RefSeq" id="WP_121873971.1">
    <property type="nucleotide sequence ID" value="NZ_JACEIS010000004.1"/>
</dbReference>